<keyword evidence="6 7" id="KW-0472">Membrane</keyword>
<evidence type="ECO:0000256" key="5">
    <source>
        <dbReference type="ARBA" id="ARBA00022989"/>
    </source>
</evidence>
<feature type="transmembrane region" description="Helical" evidence="7">
    <location>
        <begin position="351"/>
        <end position="371"/>
    </location>
</feature>
<protein>
    <submittedName>
        <fullName evidence="8">Oligopeptide:H+ symporter</fullName>
    </submittedName>
</protein>
<dbReference type="Proteomes" id="UP001176960">
    <property type="component" value="Unassembled WGS sequence"/>
</dbReference>
<evidence type="ECO:0000313" key="9">
    <source>
        <dbReference type="Proteomes" id="UP001176960"/>
    </source>
</evidence>
<feature type="transmembrane region" description="Helical" evidence="7">
    <location>
        <begin position="214"/>
        <end position="233"/>
    </location>
</feature>
<dbReference type="AlphaFoldDB" id="A0AA35Y4H2"/>
<dbReference type="InterPro" id="IPR000109">
    <property type="entry name" value="POT_fam"/>
</dbReference>
<gene>
    <name evidence="8" type="ORF">LMG32879_002671</name>
</gene>
<dbReference type="SUPFAM" id="SSF103473">
    <property type="entry name" value="MFS general substrate transporter"/>
    <property type="match status" value="1"/>
</dbReference>
<proteinExistence type="inferred from homology"/>
<evidence type="ECO:0000256" key="7">
    <source>
        <dbReference type="SAM" id="Phobius"/>
    </source>
</evidence>
<feature type="transmembrane region" description="Helical" evidence="7">
    <location>
        <begin position="320"/>
        <end position="339"/>
    </location>
</feature>
<feature type="transmembrane region" description="Helical" evidence="7">
    <location>
        <begin position="463"/>
        <end position="481"/>
    </location>
</feature>
<dbReference type="EMBL" id="CATKSH010000024">
    <property type="protein sequence ID" value="CAI9121817.1"/>
    <property type="molecule type" value="Genomic_DNA"/>
</dbReference>
<feature type="transmembrane region" description="Helical" evidence="7">
    <location>
        <begin position="21"/>
        <end position="43"/>
    </location>
</feature>
<comment type="similarity">
    <text evidence="2">Belongs to the major facilitator superfamily. Proton-dependent oligopeptide transporter (POT/PTR) (TC 2.A.17) family.</text>
</comment>
<reference evidence="8" key="1">
    <citation type="submission" date="2023-03" db="EMBL/GenBank/DDBJ databases">
        <authorList>
            <person name="Cleenwerck I."/>
        </authorList>
    </citation>
    <scope>NUCLEOTIDE SEQUENCE</scope>
    <source>
        <strain evidence="8">LMG 32879</strain>
    </source>
</reference>
<name>A0AA35Y4H2_9PROT</name>
<feature type="transmembrane region" description="Helical" evidence="7">
    <location>
        <begin position="173"/>
        <end position="193"/>
    </location>
</feature>
<dbReference type="InterPro" id="IPR005279">
    <property type="entry name" value="Dipep/tripep_permease"/>
</dbReference>
<dbReference type="PANTHER" id="PTHR11654">
    <property type="entry name" value="OLIGOPEPTIDE TRANSPORTER-RELATED"/>
    <property type="match status" value="1"/>
</dbReference>
<evidence type="ECO:0000313" key="8">
    <source>
        <dbReference type="EMBL" id="CAI9121817.1"/>
    </source>
</evidence>
<dbReference type="Gene3D" id="1.20.1250.20">
    <property type="entry name" value="MFS general substrate transporter like domains"/>
    <property type="match status" value="1"/>
</dbReference>
<feature type="transmembrane region" description="Helical" evidence="7">
    <location>
        <begin position="55"/>
        <end position="73"/>
    </location>
</feature>
<dbReference type="NCBIfam" id="TIGR00924">
    <property type="entry name" value="yjdL_sub1_fam"/>
    <property type="match status" value="1"/>
</dbReference>
<comment type="subcellular location">
    <subcellularLocation>
        <location evidence="1">Membrane</location>
        <topology evidence="1">Multi-pass membrane protein</topology>
    </subcellularLocation>
</comment>
<keyword evidence="5 7" id="KW-1133">Transmembrane helix</keyword>
<dbReference type="GO" id="GO:0015833">
    <property type="term" value="P:peptide transport"/>
    <property type="evidence" value="ECO:0007669"/>
    <property type="project" value="UniProtKB-KW"/>
</dbReference>
<organism evidence="8 9">
    <name type="scientific">Brytella acorum</name>
    <dbReference type="NCBI Taxonomy" id="2959299"/>
    <lineage>
        <taxon>Bacteria</taxon>
        <taxon>Pseudomonadati</taxon>
        <taxon>Pseudomonadota</taxon>
        <taxon>Alphaproteobacteria</taxon>
        <taxon>Acetobacterales</taxon>
        <taxon>Acetobacteraceae</taxon>
        <taxon>Brytella</taxon>
    </lineage>
</organism>
<feature type="transmembrane region" description="Helical" evidence="7">
    <location>
        <begin position="423"/>
        <end position="443"/>
    </location>
</feature>
<keyword evidence="9" id="KW-1185">Reference proteome</keyword>
<dbReference type="GO" id="GO:0016020">
    <property type="term" value="C:membrane"/>
    <property type="evidence" value="ECO:0007669"/>
    <property type="project" value="UniProtKB-SubCell"/>
</dbReference>
<dbReference type="InterPro" id="IPR036259">
    <property type="entry name" value="MFS_trans_sf"/>
</dbReference>
<keyword evidence="3 7" id="KW-0812">Transmembrane</keyword>
<dbReference type="CDD" id="cd17346">
    <property type="entry name" value="MFS_DtpA_like"/>
    <property type="match status" value="1"/>
</dbReference>
<sequence>MNSDVAPAALPTRRQSFTVVLAIELWERFGFYGMQAILLLYMVEHLGLHDRDANLMIGAFSALTYVYPALGGLAGDRLLGARRCMLIGAFILAGGYMVLGMAARHPSLLYGGMALISTGNALFKPNAGNLVRRIYEGDDAELDAAFTIYYMAVNVGSTVSMLLVPWLQDRYGAPVAFLTCAVGLVLGLVYYFLRARWINHVGGGLDQSPARPHAVLIVAAGAVVAVLVALVVLRSERLASIGIWCAAAAIVLVWGLLYGQSAPEERPGLRLAYFLCAETMVYTLFYQQQLTSLTLFALRAVDGHFRVGGMTLFTMSAGQFQALDPLWIMAASPVLALLYRRLARDDVYLSLAHKITIGFGVGTLAFLIWWLTAAAAHGLVSAWVMVVGYGFASLAEVLTMGLGLAIIARYVPYRLSGFMMGSLYLLWALAMYAGSVLANIATPAEGAAAVQGPAQYVPLLRDLALALLVATALSAALLPLARKWDRQHTKFREVVQKNVGTN</sequence>
<feature type="transmembrane region" description="Helical" evidence="7">
    <location>
        <begin position="148"/>
        <end position="167"/>
    </location>
</feature>
<evidence type="ECO:0000256" key="2">
    <source>
        <dbReference type="ARBA" id="ARBA00005982"/>
    </source>
</evidence>
<accession>A0AA35Y4H2</accession>
<dbReference type="RefSeq" id="WP_289840962.1">
    <property type="nucleotide sequence ID" value="NZ_CATKSH010000024.1"/>
</dbReference>
<keyword evidence="4" id="KW-0653">Protein transport</keyword>
<keyword evidence="4" id="KW-0571">Peptide transport</keyword>
<dbReference type="Pfam" id="PF00854">
    <property type="entry name" value="PTR2"/>
    <property type="match status" value="1"/>
</dbReference>
<evidence type="ECO:0000256" key="1">
    <source>
        <dbReference type="ARBA" id="ARBA00004141"/>
    </source>
</evidence>
<comment type="caution">
    <text evidence="8">The sequence shown here is derived from an EMBL/GenBank/DDBJ whole genome shotgun (WGS) entry which is preliminary data.</text>
</comment>
<feature type="transmembrane region" description="Helical" evidence="7">
    <location>
        <begin position="239"/>
        <end position="259"/>
    </location>
</feature>
<keyword evidence="4" id="KW-0813">Transport</keyword>
<feature type="transmembrane region" description="Helical" evidence="7">
    <location>
        <begin position="85"/>
        <end position="103"/>
    </location>
</feature>
<feature type="transmembrane region" description="Helical" evidence="7">
    <location>
        <begin position="383"/>
        <end position="411"/>
    </location>
</feature>
<evidence type="ECO:0000256" key="4">
    <source>
        <dbReference type="ARBA" id="ARBA00022856"/>
    </source>
</evidence>
<dbReference type="GO" id="GO:1904680">
    <property type="term" value="F:peptide transmembrane transporter activity"/>
    <property type="evidence" value="ECO:0007669"/>
    <property type="project" value="InterPro"/>
</dbReference>
<evidence type="ECO:0000256" key="3">
    <source>
        <dbReference type="ARBA" id="ARBA00022692"/>
    </source>
</evidence>
<evidence type="ECO:0000256" key="6">
    <source>
        <dbReference type="ARBA" id="ARBA00023136"/>
    </source>
</evidence>